<dbReference type="WBParaSite" id="PDA_v2.g28148.t1">
    <property type="protein sequence ID" value="PDA_v2.g28148.t1"/>
    <property type="gene ID" value="PDA_v2.g28148"/>
</dbReference>
<evidence type="ECO:0000313" key="1">
    <source>
        <dbReference type="Proteomes" id="UP000887578"/>
    </source>
</evidence>
<dbReference type="Proteomes" id="UP000887578">
    <property type="component" value="Unplaced"/>
</dbReference>
<reference evidence="2" key="1">
    <citation type="submission" date="2022-11" db="UniProtKB">
        <authorList>
            <consortium name="WormBaseParasite"/>
        </authorList>
    </citation>
    <scope>IDENTIFICATION</scope>
</reference>
<name>A0A914QLD1_9BILA</name>
<organism evidence="1 2">
    <name type="scientific">Panagrolaimus davidi</name>
    <dbReference type="NCBI Taxonomy" id="227884"/>
    <lineage>
        <taxon>Eukaryota</taxon>
        <taxon>Metazoa</taxon>
        <taxon>Ecdysozoa</taxon>
        <taxon>Nematoda</taxon>
        <taxon>Chromadorea</taxon>
        <taxon>Rhabditida</taxon>
        <taxon>Tylenchina</taxon>
        <taxon>Panagrolaimomorpha</taxon>
        <taxon>Panagrolaimoidea</taxon>
        <taxon>Panagrolaimidae</taxon>
        <taxon>Panagrolaimus</taxon>
    </lineage>
</organism>
<dbReference type="AlphaFoldDB" id="A0A914QLD1"/>
<proteinExistence type="predicted"/>
<protein>
    <submittedName>
        <fullName evidence="2">Uncharacterized protein</fullName>
    </submittedName>
</protein>
<accession>A0A914QLD1</accession>
<evidence type="ECO:0000313" key="2">
    <source>
        <dbReference type="WBParaSite" id="PDA_v2.g28148.t1"/>
    </source>
</evidence>
<keyword evidence="1" id="KW-1185">Reference proteome</keyword>
<sequence>MPCLIPEILFEIGKKLMEDGNSDTVIQFALSGKQQFQTMKNLFASATTLKLYADYYDIGWENNLCKFPNNRLAKLLLDSNGNRVDTLFIEKYISEYQSVLDRIAEKRQLTSIYVSNKFCSNPSYMINYLPILSSSLKNMSIPSCLMNEKFQFNEFQYLKFCCKTDLLEFSSDYGIFQFFFDLDYMKSFQCSPHLSSVKQLTFNGYIFEKWFNLDCDKLMNCFSLIEIFKFNILTEPFDHRYLFGFLSVLRRSIKLFIDNIKKATKVPSKMNVTFFKVGFLKFNNCEFI</sequence>